<feature type="compositionally biased region" description="Basic and acidic residues" evidence="1">
    <location>
        <begin position="48"/>
        <end position="59"/>
    </location>
</feature>
<protein>
    <submittedName>
        <fullName evidence="2">Uncharacterized protein</fullName>
    </submittedName>
</protein>
<dbReference type="AlphaFoldDB" id="A0A0W0FF67"/>
<sequence>MESSNVTARYWRLLGPGYLPILSGAGSAPHPGAPSSSWGSRSEPPDPILREAPENKGDIHTILGPTIRGNDETSNVTGDLSTYDPAAGAFLLLALREQ</sequence>
<evidence type="ECO:0000256" key="1">
    <source>
        <dbReference type="SAM" id="MobiDB-lite"/>
    </source>
</evidence>
<dbReference type="Proteomes" id="UP000054988">
    <property type="component" value="Unassembled WGS sequence"/>
</dbReference>
<feature type="compositionally biased region" description="Low complexity" evidence="1">
    <location>
        <begin position="23"/>
        <end position="40"/>
    </location>
</feature>
<name>A0A0W0FF67_MONRR</name>
<dbReference type="EMBL" id="LATX01002020">
    <property type="protein sequence ID" value="KTB34976.1"/>
    <property type="molecule type" value="Genomic_DNA"/>
</dbReference>
<evidence type="ECO:0000313" key="2">
    <source>
        <dbReference type="EMBL" id="KTB34976.1"/>
    </source>
</evidence>
<organism evidence="2 3">
    <name type="scientific">Moniliophthora roreri</name>
    <name type="common">Frosty pod rot fungus</name>
    <name type="synonym">Monilia roreri</name>
    <dbReference type="NCBI Taxonomy" id="221103"/>
    <lineage>
        <taxon>Eukaryota</taxon>
        <taxon>Fungi</taxon>
        <taxon>Dikarya</taxon>
        <taxon>Basidiomycota</taxon>
        <taxon>Agaricomycotina</taxon>
        <taxon>Agaricomycetes</taxon>
        <taxon>Agaricomycetidae</taxon>
        <taxon>Agaricales</taxon>
        <taxon>Marasmiineae</taxon>
        <taxon>Marasmiaceae</taxon>
        <taxon>Moniliophthora</taxon>
    </lineage>
</organism>
<evidence type="ECO:0000313" key="3">
    <source>
        <dbReference type="Proteomes" id="UP000054988"/>
    </source>
</evidence>
<accession>A0A0W0FF67</accession>
<feature type="region of interest" description="Disordered" evidence="1">
    <location>
        <begin position="23"/>
        <end position="82"/>
    </location>
</feature>
<comment type="caution">
    <text evidence="2">The sequence shown here is derived from an EMBL/GenBank/DDBJ whole genome shotgun (WGS) entry which is preliminary data.</text>
</comment>
<proteinExistence type="predicted"/>
<gene>
    <name evidence="2" type="ORF">WG66_12416</name>
</gene>
<reference evidence="2 3" key="1">
    <citation type="submission" date="2015-12" db="EMBL/GenBank/DDBJ databases">
        <title>Draft genome sequence of Moniliophthora roreri, the causal agent of frosty pod rot of cacao.</title>
        <authorList>
            <person name="Aime M.C."/>
            <person name="Diaz-Valderrama J.R."/>
            <person name="Kijpornyongpan T."/>
            <person name="Phillips-Mora W."/>
        </authorList>
    </citation>
    <scope>NUCLEOTIDE SEQUENCE [LARGE SCALE GENOMIC DNA]</scope>
    <source>
        <strain evidence="2 3">MCA 2952</strain>
    </source>
</reference>